<proteinExistence type="inferred from homology"/>
<evidence type="ECO:0000256" key="6">
    <source>
        <dbReference type="ARBA" id="ARBA00022741"/>
    </source>
</evidence>
<evidence type="ECO:0000256" key="4">
    <source>
        <dbReference type="ARBA" id="ARBA00022598"/>
    </source>
</evidence>
<keyword evidence="4 15" id="KW-0436">Ligase</keyword>
<keyword evidence="12" id="KW-0961">Cell wall biogenesis/degradation</keyword>
<dbReference type="PROSITE" id="PS50975">
    <property type="entry name" value="ATP_GRASP"/>
    <property type="match status" value="1"/>
</dbReference>
<keyword evidence="10" id="KW-0573">Peptidoglycan synthesis</keyword>
<evidence type="ECO:0000256" key="10">
    <source>
        <dbReference type="ARBA" id="ARBA00022984"/>
    </source>
</evidence>
<reference evidence="15" key="1">
    <citation type="submission" date="2023-03" db="EMBL/GenBank/DDBJ databases">
        <title>Massive genome expansion in bonnet fungi (Mycena s.s.) driven by repeated elements and novel gene families across ecological guilds.</title>
        <authorList>
            <consortium name="Lawrence Berkeley National Laboratory"/>
            <person name="Harder C.B."/>
            <person name="Miyauchi S."/>
            <person name="Viragh M."/>
            <person name="Kuo A."/>
            <person name="Thoen E."/>
            <person name="Andreopoulos B."/>
            <person name="Lu D."/>
            <person name="Skrede I."/>
            <person name="Drula E."/>
            <person name="Henrissat B."/>
            <person name="Morin E."/>
            <person name="Kohler A."/>
            <person name="Barry K."/>
            <person name="LaButti K."/>
            <person name="Morin E."/>
            <person name="Salamov A."/>
            <person name="Lipzen A."/>
            <person name="Mereny Z."/>
            <person name="Hegedus B."/>
            <person name="Baldrian P."/>
            <person name="Stursova M."/>
            <person name="Weitz H."/>
            <person name="Taylor A."/>
            <person name="Grigoriev I.V."/>
            <person name="Nagy L.G."/>
            <person name="Martin F."/>
            <person name="Kauserud H."/>
        </authorList>
    </citation>
    <scope>NUCLEOTIDE SEQUENCE</scope>
    <source>
        <strain evidence="15">9284</strain>
    </source>
</reference>
<evidence type="ECO:0000256" key="8">
    <source>
        <dbReference type="ARBA" id="ARBA00022842"/>
    </source>
</evidence>
<keyword evidence="11" id="KW-0464">Manganese</keyword>
<dbReference type="InterPro" id="IPR016185">
    <property type="entry name" value="PreATP-grasp_dom_sf"/>
</dbReference>
<evidence type="ECO:0000256" key="3">
    <source>
        <dbReference type="ARBA" id="ARBA00010871"/>
    </source>
</evidence>
<dbReference type="AlphaFoldDB" id="A0AAD7BRK7"/>
<dbReference type="Proteomes" id="UP001221142">
    <property type="component" value="Unassembled WGS sequence"/>
</dbReference>
<dbReference type="InterPro" id="IPR011761">
    <property type="entry name" value="ATP-grasp"/>
</dbReference>
<accession>A0AAD7BRK7</accession>
<evidence type="ECO:0000313" key="15">
    <source>
        <dbReference type="EMBL" id="KAJ7628774.1"/>
    </source>
</evidence>
<dbReference type="InterPro" id="IPR013815">
    <property type="entry name" value="ATP_grasp_subdomain_1"/>
</dbReference>
<dbReference type="GO" id="GO:0008360">
    <property type="term" value="P:regulation of cell shape"/>
    <property type="evidence" value="ECO:0007669"/>
    <property type="project" value="UniProtKB-KW"/>
</dbReference>
<gene>
    <name evidence="15" type="ORF">FB45DRAFT_44270</name>
</gene>
<evidence type="ECO:0000256" key="7">
    <source>
        <dbReference type="ARBA" id="ARBA00022840"/>
    </source>
</evidence>
<evidence type="ECO:0000256" key="11">
    <source>
        <dbReference type="ARBA" id="ARBA00023211"/>
    </source>
</evidence>
<dbReference type="Gene3D" id="3.30.470.20">
    <property type="entry name" value="ATP-grasp fold, B domain"/>
    <property type="match status" value="1"/>
</dbReference>
<evidence type="ECO:0000313" key="16">
    <source>
        <dbReference type="Proteomes" id="UP001221142"/>
    </source>
</evidence>
<comment type="cofactor">
    <cofactor evidence="1">
        <name>Mn(2+)</name>
        <dbReference type="ChEBI" id="CHEBI:29035"/>
    </cofactor>
</comment>
<dbReference type="InterPro" id="IPR011127">
    <property type="entry name" value="Dala_Dala_lig_N"/>
</dbReference>
<dbReference type="GO" id="GO:0008716">
    <property type="term" value="F:D-alanine-D-alanine ligase activity"/>
    <property type="evidence" value="ECO:0007669"/>
    <property type="project" value="InterPro"/>
</dbReference>
<dbReference type="HAMAP" id="MF_00047">
    <property type="entry name" value="Dala_Dala_lig"/>
    <property type="match status" value="1"/>
</dbReference>
<dbReference type="InterPro" id="IPR005905">
    <property type="entry name" value="D_ala_D_ala"/>
</dbReference>
<dbReference type="PROSITE" id="PS00843">
    <property type="entry name" value="DALA_DALA_LIGASE_1"/>
    <property type="match status" value="1"/>
</dbReference>
<keyword evidence="16" id="KW-1185">Reference proteome</keyword>
<keyword evidence="9" id="KW-0133">Cell shape</keyword>
<keyword evidence="6 13" id="KW-0547">Nucleotide-binding</keyword>
<dbReference type="Gene3D" id="3.30.1490.20">
    <property type="entry name" value="ATP-grasp fold, A domain"/>
    <property type="match status" value="1"/>
</dbReference>
<dbReference type="SUPFAM" id="SSF52440">
    <property type="entry name" value="PreATP-grasp domain"/>
    <property type="match status" value="1"/>
</dbReference>
<dbReference type="EMBL" id="JARKIF010000010">
    <property type="protein sequence ID" value="KAJ7628774.1"/>
    <property type="molecule type" value="Genomic_DNA"/>
</dbReference>
<comment type="caution">
    <text evidence="15">The sequence shown here is derived from an EMBL/GenBank/DDBJ whole genome shotgun (WGS) entry which is preliminary data.</text>
</comment>
<keyword evidence="7 13" id="KW-0067">ATP-binding</keyword>
<dbReference type="NCBIfam" id="TIGR01205">
    <property type="entry name" value="D_ala_D_alaTIGR"/>
    <property type="match status" value="1"/>
</dbReference>
<dbReference type="GO" id="GO:0071555">
    <property type="term" value="P:cell wall organization"/>
    <property type="evidence" value="ECO:0007669"/>
    <property type="project" value="UniProtKB-KW"/>
</dbReference>
<evidence type="ECO:0000256" key="12">
    <source>
        <dbReference type="ARBA" id="ARBA00023316"/>
    </source>
</evidence>
<dbReference type="Gene3D" id="3.40.50.20">
    <property type="match status" value="1"/>
</dbReference>
<dbReference type="GO" id="GO:0005829">
    <property type="term" value="C:cytosol"/>
    <property type="evidence" value="ECO:0007669"/>
    <property type="project" value="TreeGrafter"/>
</dbReference>
<comment type="similarity">
    <text evidence="3">Belongs to the D-alanine--D-alanine ligase family.</text>
</comment>
<keyword evidence="5" id="KW-0479">Metal-binding</keyword>
<dbReference type="InterPro" id="IPR011095">
    <property type="entry name" value="Dala_Dala_lig_C"/>
</dbReference>
<evidence type="ECO:0000259" key="14">
    <source>
        <dbReference type="PROSITE" id="PS50975"/>
    </source>
</evidence>
<dbReference type="Pfam" id="PF07478">
    <property type="entry name" value="Dala_Dala_lig_C"/>
    <property type="match status" value="1"/>
</dbReference>
<keyword evidence="8" id="KW-0460">Magnesium</keyword>
<dbReference type="InterPro" id="IPR000291">
    <property type="entry name" value="D-Ala_lig_Van_CS"/>
</dbReference>
<evidence type="ECO:0000256" key="5">
    <source>
        <dbReference type="ARBA" id="ARBA00022723"/>
    </source>
</evidence>
<dbReference type="NCBIfam" id="NF002528">
    <property type="entry name" value="PRK01966.1-4"/>
    <property type="match status" value="1"/>
</dbReference>
<dbReference type="PIRSF" id="PIRSF039102">
    <property type="entry name" value="Ddl/VanB"/>
    <property type="match status" value="1"/>
</dbReference>
<dbReference type="PANTHER" id="PTHR23132:SF25">
    <property type="entry name" value="D-ALANINE--D-ALANINE LIGASE A"/>
    <property type="match status" value="1"/>
</dbReference>
<evidence type="ECO:0000256" key="1">
    <source>
        <dbReference type="ARBA" id="ARBA00001936"/>
    </source>
</evidence>
<evidence type="ECO:0000256" key="9">
    <source>
        <dbReference type="ARBA" id="ARBA00022960"/>
    </source>
</evidence>
<dbReference type="GO" id="GO:0005524">
    <property type="term" value="F:ATP binding"/>
    <property type="evidence" value="ECO:0007669"/>
    <property type="project" value="UniProtKB-UniRule"/>
</dbReference>
<comment type="cofactor">
    <cofactor evidence="2">
        <name>Mg(2+)</name>
        <dbReference type="ChEBI" id="CHEBI:18420"/>
    </cofactor>
</comment>
<evidence type="ECO:0000256" key="2">
    <source>
        <dbReference type="ARBA" id="ARBA00001946"/>
    </source>
</evidence>
<protein>
    <submittedName>
        <fullName evidence="15">D-alanine--D-alanine ligase</fullName>
    </submittedName>
</protein>
<dbReference type="SUPFAM" id="SSF56059">
    <property type="entry name" value="Glutathione synthetase ATP-binding domain-like"/>
    <property type="match status" value="1"/>
</dbReference>
<organism evidence="15 16">
    <name type="scientific">Roridomyces roridus</name>
    <dbReference type="NCBI Taxonomy" id="1738132"/>
    <lineage>
        <taxon>Eukaryota</taxon>
        <taxon>Fungi</taxon>
        <taxon>Dikarya</taxon>
        <taxon>Basidiomycota</taxon>
        <taxon>Agaricomycotina</taxon>
        <taxon>Agaricomycetes</taxon>
        <taxon>Agaricomycetidae</taxon>
        <taxon>Agaricales</taxon>
        <taxon>Marasmiineae</taxon>
        <taxon>Mycenaceae</taxon>
        <taxon>Roridomyces</taxon>
    </lineage>
</organism>
<dbReference type="Pfam" id="PF01820">
    <property type="entry name" value="Dala_Dala_lig_N"/>
    <property type="match status" value="1"/>
</dbReference>
<dbReference type="GO" id="GO:0046872">
    <property type="term" value="F:metal ion binding"/>
    <property type="evidence" value="ECO:0007669"/>
    <property type="project" value="UniProtKB-KW"/>
</dbReference>
<name>A0AAD7BRK7_9AGAR</name>
<sequence length="346" mass="37806">MKPTRLLILAGGRSEEHQVSIASARAVLEATKTMVDIDSAVLVVARNGFWLTIEESRKALDAGTQTAESGGGLPMLHAIIAEMITDYDVVFPLMHGPFGEDGTVQGLLELAGIPYIGCGVLASAVCMDKIMTKEVLRANHVPQVRFVATTRDEYAADPARILGEVKERLDAPWFVKPANLGSSIGVSKARDEAELELAITKALSYGRRALIEESVVHVRELEVAVLGNATPEASLVGEVVHSSDFYDNEAKYGVGCEVRIRIPAHVSAAVCDSIRELALRVYKILDCAGFARVDFFYQERTGEIFLNEVNTIPGFRPTSMYPRLWEAGGVGYQYVIRQLVKLALER</sequence>
<dbReference type="PROSITE" id="PS00844">
    <property type="entry name" value="DALA_DALA_LIGASE_2"/>
    <property type="match status" value="1"/>
</dbReference>
<evidence type="ECO:0000256" key="13">
    <source>
        <dbReference type="PROSITE-ProRule" id="PRU00409"/>
    </source>
</evidence>
<feature type="domain" description="ATP-grasp" evidence="14">
    <location>
        <begin position="133"/>
        <end position="341"/>
    </location>
</feature>
<dbReference type="PANTHER" id="PTHR23132">
    <property type="entry name" value="D-ALANINE--D-ALANINE LIGASE"/>
    <property type="match status" value="1"/>
</dbReference>